<feature type="transmembrane region" description="Helical" evidence="9">
    <location>
        <begin position="407"/>
        <end position="427"/>
    </location>
</feature>
<comment type="caution">
    <text evidence="11">The sequence shown here is derived from an EMBL/GenBank/DDBJ whole genome shotgun (WGS) entry which is preliminary data.</text>
</comment>
<keyword evidence="5 9" id="KW-1133">Transmembrane helix</keyword>
<evidence type="ECO:0000256" key="1">
    <source>
        <dbReference type="ARBA" id="ARBA00004651"/>
    </source>
</evidence>
<feature type="transmembrane region" description="Helical" evidence="9">
    <location>
        <begin position="207"/>
        <end position="232"/>
    </location>
</feature>
<feature type="region of interest" description="Disordered" evidence="8">
    <location>
        <begin position="534"/>
        <end position="592"/>
    </location>
</feature>
<accession>A0A916JTB9</accession>
<dbReference type="NCBIfam" id="NF009308">
    <property type="entry name" value="PRK12665.1"/>
    <property type="match status" value="1"/>
</dbReference>
<comment type="similarity">
    <text evidence="2">Belongs to the CPA3 antiporters (TC 2.A.63) subunit D family.</text>
</comment>
<evidence type="ECO:0000256" key="9">
    <source>
        <dbReference type="SAM" id="Phobius"/>
    </source>
</evidence>
<evidence type="ECO:0000313" key="12">
    <source>
        <dbReference type="Proteomes" id="UP000693892"/>
    </source>
</evidence>
<feature type="transmembrane region" description="Helical" evidence="9">
    <location>
        <begin position="80"/>
        <end position="98"/>
    </location>
</feature>
<gene>
    <name evidence="11" type="primary">mrpD</name>
    <name evidence="11" type="ORF">LEUCIP111803_00132</name>
</gene>
<reference evidence="11" key="1">
    <citation type="submission" date="2021-06" db="EMBL/GenBank/DDBJ databases">
        <authorList>
            <person name="Criscuolo A."/>
        </authorList>
    </citation>
    <scope>NUCLEOTIDE SEQUENCE</scope>
    <source>
        <strain evidence="11">CIP111803</strain>
    </source>
</reference>
<evidence type="ECO:0000256" key="4">
    <source>
        <dbReference type="ARBA" id="ARBA00022692"/>
    </source>
</evidence>
<dbReference type="InterPro" id="IPR001750">
    <property type="entry name" value="ND/Mrp_TM"/>
</dbReference>
<feature type="transmembrane region" description="Helical" evidence="9">
    <location>
        <begin position="275"/>
        <end position="293"/>
    </location>
</feature>
<keyword evidence="3" id="KW-1003">Cell membrane</keyword>
<keyword evidence="12" id="KW-1185">Reference proteome</keyword>
<dbReference type="AlphaFoldDB" id="A0A916JTB9"/>
<feature type="transmembrane region" description="Helical" evidence="9">
    <location>
        <begin position="328"/>
        <end position="348"/>
    </location>
</feature>
<evidence type="ECO:0000313" key="11">
    <source>
        <dbReference type="EMBL" id="CAG7597205.1"/>
    </source>
</evidence>
<dbReference type="RefSeq" id="WP_218113773.1">
    <property type="nucleotide sequence ID" value="NZ_CAJVAP010000001.1"/>
</dbReference>
<evidence type="ECO:0000256" key="3">
    <source>
        <dbReference type="ARBA" id="ARBA00022475"/>
    </source>
</evidence>
<dbReference type="GO" id="GO:0005886">
    <property type="term" value="C:plasma membrane"/>
    <property type="evidence" value="ECO:0007669"/>
    <property type="project" value="UniProtKB-SubCell"/>
</dbReference>
<evidence type="ECO:0000256" key="5">
    <source>
        <dbReference type="ARBA" id="ARBA00022989"/>
    </source>
</evidence>
<dbReference type="PANTHER" id="PTHR42703:SF1">
    <property type="entry name" value="NA(+)_H(+) ANTIPORTER SUBUNIT D1"/>
    <property type="match status" value="1"/>
</dbReference>
<feature type="transmembrane region" description="Helical" evidence="9">
    <location>
        <begin position="239"/>
        <end position="260"/>
    </location>
</feature>
<feature type="transmembrane region" description="Helical" evidence="9">
    <location>
        <begin position="369"/>
        <end position="387"/>
    </location>
</feature>
<protein>
    <submittedName>
        <fullName evidence="11">Na(+)/H(+) antiporter subunit D</fullName>
    </submittedName>
</protein>
<dbReference type="Proteomes" id="UP000693892">
    <property type="component" value="Unassembled WGS sequence"/>
</dbReference>
<feature type="domain" description="NADH:quinone oxidoreductase/Mrp antiporter transmembrane" evidence="10">
    <location>
        <begin position="130"/>
        <end position="411"/>
    </location>
</feature>
<feature type="transmembrane region" description="Helical" evidence="9">
    <location>
        <begin position="110"/>
        <end position="130"/>
    </location>
</feature>
<dbReference type="EMBL" id="CAJVAP010000001">
    <property type="protein sequence ID" value="CAG7597205.1"/>
    <property type="molecule type" value="Genomic_DNA"/>
</dbReference>
<keyword evidence="6 9" id="KW-0472">Membrane</keyword>
<feature type="transmembrane region" description="Helical" evidence="9">
    <location>
        <begin position="300"/>
        <end position="322"/>
    </location>
</feature>
<feature type="transmembrane region" description="Helical" evidence="9">
    <location>
        <begin position="136"/>
        <end position="154"/>
    </location>
</feature>
<feature type="transmembrane region" description="Helical" evidence="9">
    <location>
        <begin position="166"/>
        <end position="187"/>
    </location>
</feature>
<organism evidence="11 12">
    <name type="scientific">Leucobacter soli</name>
    <dbReference type="NCBI Taxonomy" id="2812850"/>
    <lineage>
        <taxon>Bacteria</taxon>
        <taxon>Bacillati</taxon>
        <taxon>Actinomycetota</taxon>
        <taxon>Actinomycetes</taxon>
        <taxon>Micrococcales</taxon>
        <taxon>Microbacteriaceae</taxon>
        <taxon>Leucobacter</taxon>
    </lineage>
</organism>
<name>A0A916JTB9_9MICO</name>
<dbReference type="Pfam" id="PF00361">
    <property type="entry name" value="Proton_antipo_M"/>
    <property type="match status" value="1"/>
</dbReference>
<feature type="compositionally biased region" description="Low complexity" evidence="8">
    <location>
        <begin position="549"/>
        <end position="579"/>
    </location>
</feature>
<dbReference type="PANTHER" id="PTHR42703">
    <property type="entry name" value="NADH DEHYDROGENASE"/>
    <property type="match status" value="1"/>
</dbReference>
<evidence type="ECO:0000259" key="10">
    <source>
        <dbReference type="Pfam" id="PF00361"/>
    </source>
</evidence>
<feature type="transmembrane region" description="Helical" evidence="9">
    <location>
        <begin position="487"/>
        <end position="510"/>
    </location>
</feature>
<evidence type="ECO:0000256" key="7">
    <source>
        <dbReference type="RuleBase" id="RU000320"/>
    </source>
</evidence>
<feature type="transmembrane region" description="Helical" evidence="9">
    <location>
        <begin position="31"/>
        <end position="50"/>
    </location>
</feature>
<evidence type="ECO:0000256" key="2">
    <source>
        <dbReference type="ARBA" id="ARBA00005346"/>
    </source>
</evidence>
<comment type="subcellular location">
    <subcellularLocation>
        <location evidence="1">Cell membrane</location>
        <topology evidence="1">Multi-pass membrane protein</topology>
    </subcellularLocation>
    <subcellularLocation>
        <location evidence="7">Membrane</location>
        <topology evidence="7">Multi-pass membrane protein</topology>
    </subcellularLocation>
</comment>
<evidence type="ECO:0000256" key="8">
    <source>
        <dbReference type="SAM" id="MobiDB-lite"/>
    </source>
</evidence>
<keyword evidence="4 7" id="KW-0812">Transmembrane</keyword>
<sequence>MTALIPLVVLVPLLGAALALALPGRRRAQQVITVAALAIVLAIAIAFMVVVDAYGTLVMQVGGWAAPFGISLVVDRLSALMLAVSAIVLLGVLLFSLGQGLADGDDETPVSIYYPTYLVLGAGVCNAFIAGDLFNLYVGFEILLVASYVLITLGGTGPRIRAGVTYVVVSLVSSILFLASIALVYAAAGTVNLAQLTLRLAELSDGIQLILNLMLLIAFGIKAAVFPLAFWLPDSYPTAPAPVTAVFAGLLTKVGVYAMIRTQTQLFPDSPLDDMLMTIAALTLLVGILGAVSQLDIKRLLSFTLISHIGYLVFGIAMADAAGYTATIYYIAHHIIVQTTLFLAVGLVERQGGTTSLTELGGMLRAAPVVAVLFFIPMLNLGGIPPFSGFIGKLGLFEAAAEQATPAGYWLIGVGALVSLLTLYALARTWSLAFWRSRAAALGGPAVPQPTTTEGMMLQGREAALLERLHDAPHAQPRQEQRDTPRLMVGATAAMVAVSIALTVFAGPLYRYASHAGEELTEPMRLVEQVLGSDADQDLGPGHGGGSGTTEPEGSAPEHSGQGKSRQGESGSEGSGSEHSGSHESDGGGGSS</sequence>
<dbReference type="InterPro" id="IPR050586">
    <property type="entry name" value="CPA3_Na-H_Antiporter_D"/>
</dbReference>
<proteinExistence type="inferred from homology"/>
<evidence type="ECO:0000256" key="6">
    <source>
        <dbReference type="ARBA" id="ARBA00023136"/>
    </source>
</evidence>